<gene>
    <name evidence="2" type="ordered locus">MICA_2062</name>
</gene>
<reference evidence="2 3" key="1">
    <citation type="journal article" date="2011" name="BMC Genomics">
        <title>Genomic insights into an obligate epibiotic bacterial predator: Micavibrio aeruginosavorus ARL-13.</title>
        <authorList>
            <person name="Wang Z."/>
            <person name="Kadouri D."/>
            <person name="Wu M."/>
        </authorList>
    </citation>
    <scope>NUCLEOTIDE SEQUENCE [LARGE SCALE GENOMIC DNA]</scope>
    <source>
        <strain evidence="2 3">ARL-13</strain>
    </source>
</reference>
<evidence type="ECO:0000313" key="2">
    <source>
        <dbReference type="EMBL" id="AEP10370.1"/>
    </source>
</evidence>
<name>G2KQ02_MICAA</name>
<dbReference type="RefSeq" id="WP_014103593.1">
    <property type="nucleotide sequence ID" value="NC_016026.1"/>
</dbReference>
<dbReference type="EMBL" id="CP002382">
    <property type="protein sequence ID" value="AEP10370.1"/>
    <property type="molecule type" value="Genomic_DNA"/>
</dbReference>
<proteinExistence type="predicted"/>
<dbReference type="KEGG" id="mai:MICA_2062"/>
<dbReference type="Proteomes" id="UP000009286">
    <property type="component" value="Chromosome"/>
</dbReference>
<accession>G2KQ02</accession>
<keyword evidence="1" id="KW-0812">Transmembrane</keyword>
<sequence>MTRFLRKCFHCGHALSGRFGRAVRAMQGCCEGRARSAHQTVKASPNTQKTDDDMFWFIAMMALMMNTIMYRPAVQQPVRAMDAFEINA</sequence>
<evidence type="ECO:0000256" key="1">
    <source>
        <dbReference type="SAM" id="Phobius"/>
    </source>
</evidence>
<protein>
    <submittedName>
        <fullName evidence="2">Uncharacterized protein</fullName>
    </submittedName>
</protein>
<evidence type="ECO:0000313" key="3">
    <source>
        <dbReference type="Proteomes" id="UP000009286"/>
    </source>
</evidence>
<organism evidence="2 3">
    <name type="scientific">Micavibrio aeruginosavorus (strain ARL-13)</name>
    <dbReference type="NCBI Taxonomy" id="856793"/>
    <lineage>
        <taxon>Bacteria</taxon>
        <taxon>Pseudomonadati</taxon>
        <taxon>Bdellovibrionota</taxon>
        <taxon>Bdellovibrionia</taxon>
        <taxon>Bdellovibrionales</taxon>
        <taxon>Pseudobdellovibrionaceae</taxon>
        <taxon>Micavibrio</taxon>
    </lineage>
</organism>
<dbReference type="HOGENOM" id="CLU_2465550_0_0_5"/>
<keyword evidence="1" id="KW-0472">Membrane</keyword>
<keyword evidence="3" id="KW-1185">Reference proteome</keyword>
<feature type="transmembrane region" description="Helical" evidence="1">
    <location>
        <begin position="54"/>
        <end position="71"/>
    </location>
</feature>
<keyword evidence="1" id="KW-1133">Transmembrane helix</keyword>
<dbReference type="AlphaFoldDB" id="G2KQ02"/>
<dbReference type="OrthoDB" id="9840471at2"/>